<dbReference type="PANTHER" id="PTHR12295">
    <property type="entry name" value="FURRY-RELATED"/>
    <property type="match status" value="1"/>
</dbReference>
<sequence>MLLVNLFEITVRCSTALHNEILALWQALATGPHAGNVQLVLDFIINLCLEKKEQNFVDYAKQIVVFLSGTPAGLKVVDFLLLQINPKAMVVEK</sequence>
<comment type="caution">
    <text evidence="1">The sequence shown here is derived from an EMBL/GenBank/DDBJ whole genome shotgun (WGS) entry which is preliminary data.</text>
</comment>
<name>A0ABR0ITY7_9PEZI</name>
<protein>
    <submittedName>
        <fullName evidence="1">Cell morphogenesis protein PAG1</fullName>
    </submittedName>
</protein>
<evidence type="ECO:0000313" key="1">
    <source>
        <dbReference type="EMBL" id="KAK5047402.1"/>
    </source>
</evidence>
<dbReference type="EMBL" id="JAVRRA010027994">
    <property type="protein sequence ID" value="KAK5047402.1"/>
    <property type="molecule type" value="Genomic_DNA"/>
</dbReference>
<feature type="non-terminal residue" evidence="1">
    <location>
        <position position="93"/>
    </location>
</feature>
<gene>
    <name evidence="1" type="primary">TAO3_6</name>
    <name evidence="1" type="ORF">LTR16_011144</name>
</gene>
<proteinExistence type="predicted"/>
<dbReference type="PANTHER" id="PTHR12295:SF30">
    <property type="entry name" value="PROTEIN FURRY"/>
    <property type="match status" value="1"/>
</dbReference>
<accession>A0ABR0ITY7</accession>
<evidence type="ECO:0000313" key="2">
    <source>
        <dbReference type="Proteomes" id="UP001357485"/>
    </source>
</evidence>
<dbReference type="InterPro" id="IPR039867">
    <property type="entry name" value="Furry/Tao3/Mor2"/>
</dbReference>
<keyword evidence="2" id="KW-1185">Reference proteome</keyword>
<organism evidence="1 2">
    <name type="scientific">Cryomyces antarcticus</name>
    <dbReference type="NCBI Taxonomy" id="329879"/>
    <lineage>
        <taxon>Eukaryota</taxon>
        <taxon>Fungi</taxon>
        <taxon>Dikarya</taxon>
        <taxon>Ascomycota</taxon>
        <taxon>Pezizomycotina</taxon>
        <taxon>Dothideomycetes</taxon>
        <taxon>Dothideomycetes incertae sedis</taxon>
        <taxon>Cryomyces</taxon>
    </lineage>
</organism>
<dbReference type="Proteomes" id="UP001357485">
    <property type="component" value="Unassembled WGS sequence"/>
</dbReference>
<reference evidence="1 2" key="1">
    <citation type="submission" date="2023-08" db="EMBL/GenBank/DDBJ databases">
        <title>Black Yeasts Isolated from many extreme environments.</title>
        <authorList>
            <person name="Coleine C."/>
            <person name="Stajich J.E."/>
            <person name="Selbmann L."/>
        </authorList>
    </citation>
    <scope>NUCLEOTIDE SEQUENCE [LARGE SCALE GENOMIC DNA]</scope>
    <source>
        <strain evidence="1 2">CCFEE 536</strain>
    </source>
</reference>